<name>A0A2B4SHG3_STYPI</name>
<evidence type="ECO:0000256" key="7">
    <source>
        <dbReference type="ARBA" id="ARBA00022840"/>
    </source>
</evidence>
<evidence type="ECO:0000256" key="9">
    <source>
        <dbReference type="ARBA" id="ARBA00023136"/>
    </source>
</evidence>
<dbReference type="GO" id="GO:0016020">
    <property type="term" value="C:membrane"/>
    <property type="evidence" value="ECO:0007669"/>
    <property type="project" value="UniProtKB-SubCell"/>
</dbReference>
<keyword evidence="7" id="KW-0067">ATP-binding</keyword>
<keyword evidence="6" id="KW-0547">Nucleotide-binding</keyword>
<dbReference type="CDD" id="cd18580">
    <property type="entry name" value="ABC_6TM_ABCC_D2"/>
    <property type="match status" value="1"/>
</dbReference>
<comment type="caution">
    <text evidence="13">The sequence shown here is derived from an EMBL/GenBank/DDBJ whole genome shotgun (WGS) entry which is preliminary data.</text>
</comment>
<dbReference type="FunFam" id="1.20.1560.10:FF:000014">
    <property type="entry name" value="Multidrug resistance-associated protein member 4"/>
    <property type="match status" value="1"/>
</dbReference>
<dbReference type="InterPro" id="IPR003439">
    <property type="entry name" value="ABC_transporter-like_ATP-bd"/>
</dbReference>
<proteinExistence type="inferred from homology"/>
<feature type="transmembrane region" description="Helical" evidence="10">
    <location>
        <begin position="840"/>
        <end position="860"/>
    </location>
</feature>
<dbReference type="CDD" id="cd03250">
    <property type="entry name" value="ABCC_MRP_domain1"/>
    <property type="match status" value="1"/>
</dbReference>
<keyword evidence="8 10" id="KW-1133">Transmembrane helix</keyword>
<dbReference type="Proteomes" id="UP000225706">
    <property type="component" value="Unassembled WGS sequence"/>
</dbReference>
<dbReference type="PANTHER" id="PTHR24223:SF456">
    <property type="entry name" value="MULTIDRUG RESISTANCE-ASSOCIATED PROTEIN LETHAL(2)03659"/>
    <property type="match status" value="1"/>
</dbReference>
<dbReference type="PROSITE" id="PS00211">
    <property type="entry name" value="ABC_TRANSPORTER_1"/>
    <property type="match status" value="2"/>
</dbReference>
<evidence type="ECO:0000313" key="14">
    <source>
        <dbReference type="Proteomes" id="UP000225706"/>
    </source>
</evidence>
<feature type="domain" description="ABC transmembrane type-1" evidence="12">
    <location>
        <begin position="1"/>
        <end position="219"/>
    </location>
</feature>
<keyword evidence="3" id="KW-0813">Transport</keyword>
<dbReference type="Gene3D" id="3.40.50.300">
    <property type="entry name" value="P-loop containing nucleotide triphosphate hydrolases"/>
    <property type="match status" value="2"/>
</dbReference>
<feature type="transmembrane region" description="Helical" evidence="10">
    <location>
        <begin position="815"/>
        <end position="834"/>
    </location>
</feature>
<dbReference type="GO" id="GO:0016887">
    <property type="term" value="F:ATP hydrolysis activity"/>
    <property type="evidence" value="ECO:0007669"/>
    <property type="project" value="InterPro"/>
</dbReference>
<comment type="similarity">
    <text evidence="2">Belongs to the ABC transporter superfamily. ABCC family. Conjugate transporter (TC 3.A.1.208) subfamily.</text>
</comment>
<feature type="domain" description="ABC transporter" evidence="11">
    <location>
        <begin position="297"/>
        <end position="520"/>
    </location>
</feature>
<dbReference type="Pfam" id="PF00005">
    <property type="entry name" value="ABC_tran"/>
    <property type="match status" value="2"/>
</dbReference>
<dbReference type="PROSITE" id="PS50929">
    <property type="entry name" value="ABC_TM1F"/>
    <property type="match status" value="2"/>
</dbReference>
<evidence type="ECO:0000256" key="5">
    <source>
        <dbReference type="ARBA" id="ARBA00022737"/>
    </source>
</evidence>
<keyword evidence="14" id="KW-1185">Reference proteome</keyword>
<sequence length="1124" mass="126170">MALVATLGWNQKGYRCELFGIRISSALRGMVYCKSLLLSKESLQKVTTGRVFDLISNDVKRIENLTFVYFFGFPFNFIENVVMVLLLHYWIGWQAITGAMFLFLLVPYFAGLSYASAAVRLRTAAVSDRRISLMNQVVATIRAIKAHVWGDEYRGRIQDIRRDEINTVHEKNVLHSTVDGLIFSASTMTTLVSILAMLLTGQTITPVNVFMLLSYVGILRRNTCNEMAHAFLVTHDTYVSLGRIENFLLLDELSRNFEDEPEKNRYSPDISSVKRQKNADHVLPAYEIKDSYTSSSLRVSNLTYKGTDREHEFILQDIDFVAPSESLTVIAGPVGSGKSTLLSAIAGEISVTRGKITKEGTIIHLPQTAWVFSGTLRENILFGQPYEESKYAVTIDACALQKDIQRFPKGDLTVVGERGELLSGGQQARVSLARAVYADGDIYLLDNPLCAVDSKVGQHIFEKCIKDLLCNKTRILTSHQEQHIKDADEVIVLDKGRVLGKGRCTDLQGKGIIISTINPVYKASLHEITDLMESFGWNKDEILEDGDECSKLASQPCEGKSLNITEEDRAVGVVTFKLYWEYLRSGLHPLVIIAVLCFCIIAQAVIVAPDLWLPFFIKQTLEEQRNKTNLIIYGILVAGCFIFAIARAYGLLLVFLKCAKRLHDKMVVAILHAPVLFFDSNPAGRILNRFSNDIDCVDEHLPREFLLALEYFLLMCTAVFIPIAANPWLLFVIIPLTGLYVYISKYYLKTSQELKRLESICRSPVFSHFSETIKGLSTIRTRGRQSDFMDTFYRHQDVHNQSCVFMRACGRWLAVRLDVLAVLLVGAVALGAVLTAQNAAFAGLSFVYAIQSITLLQYFLRTSSDVENYMTSVERVITYTKLDSEPGYKVERLPPENWPMEGSLTFRDVSLTYYPGGPRVLKNINLVIKGGTKIGVAGRTGSGKSSFVAALMRMPEADGEIMIDNVSIKEINVRETRRCISVLGQNPVLFSGSLRGNLDVLNHFQDADLWRVLEDVQLKDLVEGLDGQLEYKLLEHGANFSVGERQLICLARVLLQRSKIIILDEPTAHVDPDTEETVWKVVRDKLRDSTVIMVAHRLNTIRHCDMILVLKDGEVDEFDSPVSK</sequence>
<evidence type="ECO:0000259" key="11">
    <source>
        <dbReference type="PROSITE" id="PS50893"/>
    </source>
</evidence>
<dbReference type="InterPro" id="IPR011527">
    <property type="entry name" value="ABC1_TM_dom"/>
</dbReference>
<dbReference type="SUPFAM" id="SSF52540">
    <property type="entry name" value="P-loop containing nucleoside triphosphate hydrolases"/>
    <property type="match status" value="2"/>
</dbReference>
<feature type="transmembrane region" description="Helical" evidence="10">
    <location>
        <begin position="587"/>
        <end position="608"/>
    </location>
</feature>
<dbReference type="InterPro" id="IPR050173">
    <property type="entry name" value="ABC_transporter_C-like"/>
</dbReference>
<dbReference type="SUPFAM" id="SSF90123">
    <property type="entry name" value="ABC transporter transmembrane region"/>
    <property type="match status" value="2"/>
</dbReference>
<reference evidence="14" key="1">
    <citation type="journal article" date="2017" name="bioRxiv">
        <title>Comparative analysis of the genomes of Stylophora pistillata and Acropora digitifera provides evidence for extensive differences between species of corals.</title>
        <authorList>
            <person name="Voolstra C.R."/>
            <person name="Li Y."/>
            <person name="Liew Y.J."/>
            <person name="Baumgarten S."/>
            <person name="Zoccola D."/>
            <person name="Flot J.-F."/>
            <person name="Tambutte S."/>
            <person name="Allemand D."/>
            <person name="Aranda M."/>
        </authorList>
    </citation>
    <scope>NUCLEOTIDE SEQUENCE [LARGE SCALE GENOMIC DNA]</scope>
</reference>
<dbReference type="AlphaFoldDB" id="A0A2B4SHG3"/>
<dbReference type="SMART" id="SM00382">
    <property type="entry name" value="AAA"/>
    <property type="match status" value="2"/>
</dbReference>
<feature type="transmembrane region" description="Helical" evidence="10">
    <location>
        <begin position="97"/>
        <end position="121"/>
    </location>
</feature>
<gene>
    <name evidence="13" type="primary">ABCC4</name>
    <name evidence="13" type="ORF">AWC38_SpisGene6460</name>
</gene>
<dbReference type="GO" id="GO:0140359">
    <property type="term" value="F:ABC-type transporter activity"/>
    <property type="evidence" value="ECO:0007669"/>
    <property type="project" value="InterPro"/>
</dbReference>
<feature type="domain" description="ABC transporter" evidence="11">
    <location>
        <begin position="904"/>
        <end position="1124"/>
    </location>
</feature>
<dbReference type="CDD" id="cd18579">
    <property type="entry name" value="ABC_6TM_ABCC_D1"/>
    <property type="match status" value="1"/>
</dbReference>
<dbReference type="FunFam" id="3.40.50.300:FF:000163">
    <property type="entry name" value="Multidrug resistance-associated protein member 4"/>
    <property type="match status" value="1"/>
</dbReference>
<dbReference type="OrthoDB" id="6500128at2759"/>
<dbReference type="GO" id="GO:0005524">
    <property type="term" value="F:ATP binding"/>
    <property type="evidence" value="ECO:0007669"/>
    <property type="project" value="UniProtKB-KW"/>
</dbReference>
<feature type="domain" description="ABC transmembrane type-1" evidence="12">
    <location>
        <begin position="593"/>
        <end position="875"/>
    </location>
</feature>
<dbReference type="FunFam" id="3.40.50.300:FF:000973">
    <property type="entry name" value="Multidrug resistance-associated protein 4"/>
    <property type="match status" value="1"/>
</dbReference>
<dbReference type="EMBL" id="LSMT01000076">
    <property type="protein sequence ID" value="PFX28826.1"/>
    <property type="molecule type" value="Genomic_DNA"/>
</dbReference>
<feature type="transmembrane region" description="Helical" evidence="10">
    <location>
        <begin position="630"/>
        <end position="656"/>
    </location>
</feature>
<feature type="transmembrane region" description="Helical" evidence="10">
    <location>
        <begin position="67"/>
        <end position="91"/>
    </location>
</feature>
<keyword evidence="4 10" id="KW-0812">Transmembrane</keyword>
<evidence type="ECO:0000256" key="3">
    <source>
        <dbReference type="ARBA" id="ARBA00022448"/>
    </source>
</evidence>
<dbReference type="InterPro" id="IPR003593">
    <property type="entry name" value="AAA+_ATPase"/>
</dbReference>
<evidence type="ECO:0000256" key="1">
    <source>
        <dbReference type="ARBA" id="ARBA00004141"/>
    </source>
</evidence>
<comment type="subcellular location">
    <subcellularLocation>
        <location evidence="1">Membrane</location>
        <topology evidence="1">Multi-pass membrane protein</topology>
    </subcellularLocation>
</comment>
<keyword evidence="9 10" id="KW-0472">Membrane</keyword>
<evidence type="ECO:0000256" key="2">
    <source>
        <dbReference type="ARBA" id="ARBA00009726"/>
    </source>
</evidence>
<evidence type="ECO:0000256" key="10">
    <source>
        <dbReference type="SAM" id="Phobius"/>
    </source>
</evidence>
<dbReference type="Pfam" id="PF00664">
    <property type="entry name" value="ABC_membrane"/>
    <property type="match status" value="2"/>
</dbReference>
<keyword evidence="5" id="KW-0677">Repeat</keyword>
<accession>A0A2B4SHG3</accession>
<organism evidence="13 14">
    <name type="scientific">Stylophora pistillata</name>
    <name type="common">Smooth cauliflower coral</name>
    <dbReference type="NCBI Taxonomy" id="50429"/>
    <lineage>
        <taxon>Eukaryota</taxon>
        <taxon>Metazoa</taxon>
        <taxon>Cnidaria</taxon>
        <taxon>Anthozoa</taxon>
        <taxon>Hexacorallia</taxon>
        <taxon>Scleractinia</taxon>
        <taxon>Astrocoeniina</taxon>
        <taxon>Pocilloporidae</taxon>
        <taxon>Stylophora</taxon>
    </lineage>
</organism>
<evidence type="ECO:0000256" key="4">
    <source>
        <dbReference type="ARBA" id="ARBA00022692"/>
    </source>
</evidence>
<dbReference type="Gene3D" id="1.20.1560.10">
    <property type="entry name" value="ABC transporter type 1, transmembrane domain"/>
    <property type="match status" value="2"/>
</dbReference>
<evidence type="ECO:0000259" key="12">
    <source>
        <dbReference type="PROSITE" id="PS50929"/>
    </source>
</evidence>
<evidence type="ECO:0000313" key="13">
    <source>
        <dbReference type="EMBL" id="PFX28826.1"/>
    </source>
</evidence>
<dbReference type="PROSITE" id="PS50893">
    <property type="entry name" value="ABC_TRANSPORTER_2"/>
    <property type="match status" value="2"/>
</dbReference>
<dbReference type="InterPro" id="IPR027417">
    <property type="entry name" value="P-loop_NTPase"/>
</dbReference>
<feature type="transmembrane region" description="Helical" evidence="10">
    <location>
        <begin position="729"/>
        <end position="748"/>
    </location>
</feature>
<evidence type="ECO:0000256" key="8">
    <source>
        <dbReference type="ARBA" id="ARBA00022989"/>
    </source>
</evidence>
<protein>
    <submittedName>
        <fullName evidence="13">Multidrug resistance-associated protein 4</fullName>
    </submittedName>
</protein>
<evidence type="ECO:0000256" key="6">
    <source>
        <dbReference type="ARBA" id="ARBA00022741"/>
    </source>
</evidence>
<dbReference type="InterPro" id="IPR044726">
    <property type="entry name" value="ABCC_6TM_D2"/>
</dbReference>
<dbReference type="InterPro" id="IPR017871">
    <property type="entry name" value="ABC_transporter-like_CS"/>
</dbReference>
<dbReference type="InterPro" id="IPR044746">
    <property type="entry name" value="ABCC_6TM_D1"/>
</dbReference>
<dbReference type="InterPro" id="IPR036640">
    <property type="entry name" value="ABC1_TM_sf"/>
</dbReference>
<dbReference type="CDD" id="cd03244">
    <property type="entry name" value="ABCC_MRP_domain2"/>
    <property type="match status" value="1"/>
</dbReference>
<dbReference type="PANTHER" id="PTHR24223">
    <property type="entry name" value="ATP-BINDING CASSETTE SUB-FAMILY C"/>
    <property type="match status" value="1"/>
</dbReference>